<proteinExistence type="inferred from homology"/>
<organism evidence="5 6">
    <name type="scientific">Rhypophila decipiens</name>
    <dbReference type="NCBI Taxonomy" id="261697"/>
    <lineage>
        <taxon>Eukaryota</taxon>
        <taxon>Fungi</taxon>
        <taxon>Dikarya</taxon>
        <taxon>Ascomycota</taxon>
        <taxon>Pezizomycotina</taxon>
        <taxon>Sordariomycetes</taxon>
        <taxon>Sordariomycetidae</taxon>
        <taxon>Sordariales</taxon>
        <taxon>Naviculisporaceae</taxon>
        <taxon>Rhypophila</taxon>
    </lineage>
</organism>
<dbReference type="PRINTS" id="PR00081">
    <property type="entry name" value="GDHRDH"/>
</dbReference>
<evidence type="ECO:0000256" key="2">
    <source>
        <dbReference type="ARBA" id="ARBA00022857"/>
    </source>
</evidence>
<protein>
    <submittedName>
        <fullName evidence="5">NAD(P)-binding protein</fullName>
    </submittedName>
</protein>
<dbReference type="PROSITE" id="PS00061">
    <property type="entry name" value="ADH_SHORT"/>
    <property type="match status" value="1"/>
</dbReference>
<reference evidence="5" key="1">
    <citation type="journal article" date="2023" name="Mol. Phylogenet. Evol.">
        <title>Genome-scale phylogeny and comparative genomics of the fungal order Sordariales.</title>
        <authorList>
            <person name="Hensen N."/>
            <person name="Bonometti L."/>
            <person name="Westerberg I."/>
            <person name="Brannstrom I.O."/>
            <person name="Guillou S."/>
            <person name="Cros-Aarteil S."/>
            <person name="Calhoun S."/>
            <person name="Haridas S."/>
            <person name="Kuo A."/>
            <person name="Mondo S."/>
            <person name="Pangilinan J."/>
            <person name="Riley R."/>
            <person name="LaButti K."/>
            <person name="Andreopoulos B."/>
            <person name="Lipzen A."/>
            <person name="Chen C."/>
            <person name="Yan M."/>
            <person name="Daum C."/>
            <person name="Ng V."/>
            <person name="Clum A."/>
            <person name="Steindorff A."/>
            <person name="Ohm R.A."/>
            <person name="Martin F."/>
            <person name="Silar P."/>
            <person name="Natvig D.O."/>
            <person name="Lalanne C."/>
            <person name="Gautier V."/>
            <person name="Ament-Velasquez S.L."/>
            <person name="Kruys A."/>
            <person name="Hutchinson M.I."/>
            <person name="Powell A.J."/>
            <person name="Barry K."/>
            <person name="Miller A.N."/>
            <person name="Grigoriev I.V."/>
            <person name="Debuchy R."/>
            <person name="Gladieux P."/>
            <person name="Hiltunen Thoren M."/>
            <person name="Johannesson H."/>
        </authorList>
    </citation>
    <scope>NUCLEOTIDE SEQUENCE</scope>
    <source>
        <strain evidence="5">PSN293</strain>
    </source>
</reference>
<dbReference type="SUPFAM" id="SSF51735">
    <property type="entry name" value="NAD(P)-binding Rossmann-fold domains"/>
    <property type="match status" value="1"/>
</dbReference>
<dbReference type="InterPro" id="IPR036291">
    <property type="entry name" value="NAD(P)-bd_dom_sf"/>
</dbReference>
<sequence>MSEAKVAFVTGAASGFGKAISSKLVEKGWKVALLDINEEAGHELETSLGASTKFFSTDVSSYASQSASFLSAYNHFGGRLDALVANAGIVDRSSLYLVNHRPSAVSDVPPEPDTTATDVDFKGVIYGTYLAVHFMRFNKSSTGYTPKIIATSSCAGVAPHPALPQYSGAKAGVVGFVRAVAPVLKAKEGIAMSAVCPGLSPTAVLPGVVIDAVGADLLTPVEEVVKVFERYLDEEGDAYSGHVGLVMETEEQVENVGGYKFESEKGKGVYEAAMEPIFEALHGSGSGLDVKGMF</sequence>
<evidence type="ECO:0000256" key="3">
    <source>
        <dbReference type="ARBA" id="ARBA00023002"/>
    </source>
</evidence>
<evidence type="ECO:0000256" key="4">
    <source>
        <dbReference type="RuleBase" id="RU000363"/>
    </source>
</evidence>
<dbReference type="PRINTS" id="PR00080">
    <property type="entry name" value="SDRFAMILY"/>
</dbReference>
<dbReference type="PANTHER" id="PTHR44229:SF4">
    <property type="entry name" value="15-HYDROXYPROSTAGLANDIN DEHYDROGENASE [NAD(+)]"/>
    <property type="match status" value="1"/>
</dbReference>
<evidence type="ECO:0000313" key="6">
    <source>
        <dbReference type="Proteomes" id="UP001301769"/>
    </source>
</evidence>
<evidence type="ECO:0000313" key="5">
    <source>
        <dbReference type="EMBL" id="KAK4207009.1"/>
    </source>
</evidence>
<comment type="similarity">
    <text evidence="1 4">Belongs to the short-chain dehydrogenases/reductases (SDR) family.</text>
</comment>
<keyword evidence="6" id="KW-1185">Reference proteome</keyword>
<name>A0AAN7B1N8_9PEZI</name>
<keyword evidence="2" id="KW-0521">NADP</keyword>
<dbReference type="Gene3D" id="3.40.50.720">
    <property type="entry name" value="NAD(P)-binding Rossmann-like Domain"/>
    <property type="match status" value="1"/>
</dbReference>
<dbReference type="PANTHER" id="PTHR44229">
    <property type="entry name" value="15-HYDROXYPROSTAGLANDIN DEHYDROGENASE [NAD(+)]"/>
    <property type="match status" value="1"/>
</dbReference>
<comment type="caution">
    <text evidence="5">The sequence shown here is derived from an EMBL/GenBank/DDBJ whole genome shotgun (WGS) entry which is preliminary data.</text>
</comment>
<reference evidence="5" key="2">
    <citation type="submission" date="2023-05" db="EMBL/GenBank/DDBJ databases">
        <authorList>
            <consortium name="Lawrence Berkeley National Laboratory"/>
            <person name="Steindorff A."/>
            <person name="Hensen N."/>
            <person name="Bonometti L."/>
            <person name="Westerberg I."/>
            <person name="Brannstrom I.O."/>
            <person name="Guillou S."/>
            <person name="Cros-Aarteil S."/>
            <person name="Calhoun S."/>
            <person name="Haridas S."/>
            <person name="Kuo A."/>
            <person name="Mondo S."/>
            <person name="Pangilinan J."/>
            <person name="Riley R."/>
            <person name="Labutti K."/>
            <person name="Andreopoulos B."/>
            <person name="Lipzen A."/>
            <person name="Chen C."/>
            <person name="Yanf M."/>
            <person name="Daum C."/>
            <person name="Ng V."/>
            <person name="Clum A."/>
            <person name="Ohm R."/>
            <person name="Martin F."/>
            <person name="Silar P."/>
            <person name="Natvig D."/>
            <person name="Lalanne C."/>
            <person name="Gautier V."/>
            <person name="Ament-Velasquez S.L."/>
            <person name="Kruys A."/>
            <person name="Hutchinson M.I."/>
            <person name="Powell A.J."/>
            <person name="Barry K."/>
            <person name="Miller A.N."/>
            <person name="Grigoriev I.V."/>
            <person name="Debuchy R."/>
            <person name="Gladieux P."/>
            <person name="Thoren M.H."/>
            <person name="Johannesson H."/>
        </authorList>
    </citation>
    <scope>NUCLEOTIDE SEQUENCE</scope>
    <source>
        <strain evidence="5">PSN293</strain>
    </source>
</reference>
<dbReference type="InterPro" id="IPR002347">
    <property type="entry name" value="SDR_fam"/>
</dbReference>
<dbReference type="Pfam" id="PF00106">
    <property type="entry name" value="adh_short"/>
    <property type="match status" value="1"/>
</dbReference>
<dbReference type="GO" id="GO:0005737">
    <property type="term" value="C:cytoplasm"/>
    <property type="evidence" value="ECO:0007669"/>
    <property type="project" value="TreeGrafter"/>
</dbReference>
<dbReference type="EMBL" id="MU858328">
    <property type="protein sequence ID" value="KAK4207009.1"/>
    <property type="molecule type" value="Genomic_DNA"/>
</dbReference>
<accession>A0AAN7B1N8</accession>
<evidence type="ECO:0000256" key="1">
    <source>
        <dbReference type="ARBA" id="ARBA00006484"/>
    </source>
</evidence>
<dbReference type="GO" id="GO:0016491">
    <property type="term" value="F:oxidoreductase activity"/>
    <property type="evidence" value="ECO:0007669"/>
    <property type="project" value="UniProtKB-KW"/>
</dbReference>
<gene>
    <name evidence="5" type="ORF">QBC37DRAFT_104803</name>
</gene>
<dbReference type="InterPro" id="IPR020904">
    <property type="entry name" value="Sc_DH/Rdtase_CS"/>
</dbReference>
<dbReference type="Proteomes" id="UP001301769">
    <property type="component" value="Unassembled WGS sequence"/>
</dbReference>
<keyword evidence="3" id="KW-0560">Oxidoreductase</keyword>
<dbReference type="AlphaFoldDB" id="A0AAN7B1N8"/>